<proteinExistence type="predicted"/>
<dbReference type="Proteomes" id="UP001437256">
    <property type="component" value="Unassembled WGS sequence"/>
</dbReference>
<sequence length="126" mass="14286">MSCPDSKQREKYGKERHGCPTTDELKLNELDGPSFRQPDQSETARAFEIECGEPCAFARSAGKVWAGHSLMSIQLPFNYDFTSPKMILHSHDSFVHAGTMSVWQAGCQHKRDGEAVEQVWTRRSRL</sequence>
<protein>
    <submittedName>
        <fullName evidence="2">Uncharacterized protein</fullName>
    </submittedName>
</protein>
<dbReference type="EMBL" id="JBBXMP010000040">
    <property type="protein sequence ID" value="KAL0065975.1"/>
    <property type="molecule type" value="Genomic_DNA"/>
</dbReference>
<gene>
    <name evidence="2" type="ORF">AAF712_006964</name>
</gene>
<evidence type="ECO:0000313" key="2">
    <source>
        <dbReference type="EMBL" id="KAL0065975.1"/>
    </source>
</evidence>
<keyword evidence="3" id="KW-1185">Reference proteome</keyword>
<feature type="region of interest" description="Disordered" evidence="1">
    <location>
        <begin position="1"/>
        <end position="43"/>
    </location>
</feature>
<name>A0ABR2ZXF5_9AGAR</name>
<evidence type="ECO:0000256" key="1">
    <source>
        <dbReference type="SAM" id="MobiDB-lite"/>
    </source>
</evidence>
<feature type="compositionally biased region" description="Basic and acidic residues" evidence="1">
    <location>
        <begin position="1"/>
        <end position="29"/>
    </location>
</feature>
<accession>A0ABR2ZXF5</accession>
<comment type="caution">
    <text evidence="2">The sequence shown here is derived from an EMBL/GenBank/DDBJ whole genome shotgun (WGS) entry which is preliminary data.</text>
</comment>
<organism evidence="2 3">
    <name type="scientific">Marasmius tenuissimus</name>
    <dbReference type="NCBI Taxonomy" id="585030"/>
    <lineage>
        <taxon>Eukaryota</taxon>
        <taxon>Fungi</taxon>
        <taxon>Dikarya</taxon>
        <taxon>Basidiomycota</taxon>
        <taxon>Agaricomycotina</taxon>
        <taxon>Agaricomycetes</taxon>
        <taxon>Agaricomycetidae</taxon>
        <taxon>Agaricales</taxon>
        <taxon>Marasmiineae</taxon>
        <taxon>Marasmiaceae</taxon>
        <taxon>Marasmius</taxon>
    </lineage>
</organism>
<evidence type="ECO:0000313" key="3">
    <source>
        <dbReference type="Proteomes" id="UP001437256"/>
    </source>
</evidence>
<reference evidence="2 3" key="1">
    <citation type="submission" date="2024-05" db="EMBL/GenBank/DDBJ databases">
        <title>A draft genome resource for the thread blight pathogen Marasmius tenuissimus strain MS-2.</title>
        <authorList>
            <person name="Yulfo-Soto G.E."/>
            <person name="Baruah I.K."/>
            <person name="Amoako-Attah I."/>
            <person name="Bukari Y."/>
            <person name="Meinhardt L.W."/>
            <person name="Bailey B.A."/>
            <person name="Cohen S.P."/>
        </authorList>
    </citation>
    <scope>NUCLEOTIDE SEQUENCE [LARGE SCALE GENOMIC DNA]</scope>
    <source>
        <strain evidence="2 3">MS-2</strain>
    </source>
</reference>